<name>A0A6A4C7L2_9STRA</name>
<accession>A0A6A4C7L2</accession>
<evidence type="ECO:0000313" key="6">
    <source>
        <dbReference type="Proteomes" id="UP000437068"/>
    </source>
</evidence>
<feature type="chain" id="PRO_5036381166" description="RxLR effector protein" evidence="1">
    <location>
        <begin position="23"/>
        <end position="120"/>
    </location>
</feature>
<evidence type="ECO:0000313" key="3">
    <source>
        <dbReference type="EMBL" id="KAE9182066.1"/>
    </source>
</evidence>
<dbReference type="Proteomes" id="UP000476176">
    <property type="component" value="Unassembled WGS sequence"/>
</dbReference>
<reference evidence="5 6" key="1">
    <citation type="submission" date="2018-08" db="EMBL/GenBank/DDBJ databases">
        <title>Genomic investigation of the strawberry pathogen Phytophthora fragariae indicates pathogenicity is determined by transcriptional variation in three key races.</title>
        <authorList>
            <person name="Adams T.M."/>
            <person name="Armitage A.D."/>
            <person name="Sobczyk M.K."/>
            <person name="Bates H.J."/>
            <person name="Dunwell J.M."/>
            <person name="Nellist C.F."/>
            <person name="Harrison R.J."/>
        </authorList>
    </citation>
    <scope>NUCLEOTIDE SEQUENCE [LARGE SCALE GENOMIC DNA]</scope>
    <source>
        <strain evidence="4 6">A4</strain>
        <strain evidence="3 7">BC-23</strain>
        <strain evidence="2 5">NOV-9</strain>
    </source>
</reference>
<gene>
    <name evidence="4" type="ORF">PF001_g21778</name>
    <name evidence="3" type="ORF">PF004_g24355</name>
    <name evidence="2" type="ORF">PF009_g27026</name>
</gene>
<comment type="caution">
    <text evidence="4">The sequence shown here is derived from an EMBL/GenBank/DDBJ whole genome shotgun (WGS) entry which is preliminary data.</text>
</comment>
<keyword evidence="1" id="KW-0732">Signal</keyword>
<dbReference type="EMBL" id="QXGE01002019">
    <property type="protein sequence ID" value="KAE9285725.1"/>
    <property type="molecule type" value="Genomic_DNA"/>
</dbReference>
<dbReference type="Proteomes" id="UP000429523">
    <property type="component" value="Unassembled WGS sequence"/>
</dbReference>
<dbReference type="AlphaFoldDB" id="A0A6A4C7L2"/>
<evidence type="ECO:0008006" key="8">
    <source>
        <dbReference type="Google" id="ProtNLM"/>
    </source>
</evidence>
<dbReference type="EMBL" id="QXGC01002764">
    <property type="protein sequence ID" value="KAE9182066.1"/>
    <property type="molecule type" value="Genomic_DNA"/>
</dbReference>
<organism evidence="4 6">
    <name type="scientific">Phytophthora fragariae</name>
    <dbReference type="NCBI Taxonomy" id="53985"/>
    <lineage>
        <taxon>Eukaryota</taxon>
        <taxon>Sar</taxon>
        <taxon>Stramenopiles</taxon>
        <taxon>Oomycota</taxon>
        <taxon>Peronosporomycetes</taxon>
        <taxon>Peronosporales</taxon>
        <taxon>Peronosporaceae</taxon>
        <taxon>Phytophthora</taxon>
    </lineage>
</organism>
<evidence type="ECO:0000313" key="2">
    <source>
        <dbReference type="EMBL" id="KAE8922713.1"/>
    </source>
</evidence>
<dbReference type="EMBL" id="QXGF01002997">
    <property type="protein sequence ID" value="KAE8922713.1"/>
    <property type="molecule type" value="Genomic_DNA"/>
</dbReference>
<sequence>MFGTAIAIVSASALSMITMAIAAPNTTPYLPPAPSSHPPCPSPPPCRSPSLSLLHRSLCLRRSSHHHRAIRLRSFVRHHRAVHLRRIHLPHRVARPPLASTMIPTTAVSLTSSVRFTPAA</sequence>
<evidence type="ECO:0000313" key="4">
    <source>
        <dbReference type="EMBL" id="KAE9285725.1"/>
    </source>
</evidence>
<protein>
    <recommendedName>
        <fullName evidence="8">RxLR effector protein</fullName>
    </recommendedName>
</protein>
<proteinExistence type="predicted"/>
<evidence type="ECO:0000256" key="1">
    <source>
        <dbReference type="SAM" id="SignalP"/>
    </source>
</evidence>
<dbReference type="Proteomes" id="UP000437068">
    <property type="component" value="Unassembled WGS sequence"/>
</dbReference>
<evidence type="ECO:0000313" key="7">
    <source>
        <dbReference type="Proteomes" id="UP000476176"/>
    </source>
</evidence>
<feature type="signal peptide" evidence="1">
    <location>
        <begin position="1"/>
        <end position="22"/>
    </location>
</feature>
<evidence type="ECO:0000313" key="5">
    <source>
        <dbReference type="Proteomes" id="UP000429523"/>
    </source>
</evidence>